<accession>A0A2W4W7W7</accession>
<dbReference type="Proteomes" id="UP000249467">
    <property type="component" value="Unassembled WGS sequence"/>
</dbReference>
<protein>
    <submittedName>
        <fullName evidence="1">Uncharacterized protein</fullName>
    </submittedName>
</protein>
<proteinExistence type="predicted"/>
<gene>
    <name evidence="1" type="ORF">DCF19_17505</name>
</gene>
<evidence type="ECO:0000313" key="2">
    <source>
        <dbReference type="Proteomes" id="UP000249467"/>
    </source>
</evidence>
<dbReference type="AlphaFoldDB" id="A0A2W4W7W7"/>
<name>A0A2W4W7W7_9CYAN</name>
<reference evidence="1 2" key="2">
    <citation type="submission" date="2018-06" db="EMBL/GenBank/DDBJ databases">
        <title>Metagenomic assembly of (sub)arctic Cyanobacteria and their associated microbiome from non-axenic cultures.</title>
        <authorList>
            <person name="Baurain D."/>
        </authorList>
    </citation>
    <scope>NUCLEOTIDE SEQUENCE [LARGE SCALE GENOMIC DNA]</scope>
    <source>
        <strain evidence="1">ULC066bin1</strain>
    </source>
</reference>
<sequence>MAYAFVITIIIWTFISIYASKKSIYGYVFDKENDKLRVLSNYKKRILLEIPLHEIKQVYLVEINSEELMKSFHVNSQYKIKLYSKINAELVSVDINRLVHKKVSLEPLILSLNDYYQFCDIEAHKLADLISCFLQLDSYQLIKEIVEKTHD</sequence>
<comment type="caution">
    <text evidence="1">The sequence shown here is derived from an EMBL/GenBank/DDBJ whole genome shotgun (WGS) entry which is preliminary data.</text>
</comment>
<organism evidence="1 2">
    <name type="scientific">Pseudanabaena frigida</name>
    <dbReference type="NCBI Taxonomy" id="945775"/>
    <lineage>
        <taxon>Bacteria</taxon>
        <taxon>Bacillati</taxon>
        <taxon>Cyanobacteriota</taxon>
        <taxon>Cyanophyceae</taxon>
        <taxon>Pseudanabaenales</taxon>
        <taxon>Pseudanabaenaceae</taxon>
        <taxon>Pseudanabaena</taxon>
    </lineage>
</organism>
<reference evidence="1 2" key="1">
    <citation type="submission" date="2018-04" db="EMBL/GenBank/DDBJ databases">
        <authorList>
            <person name="Go L.Y."/>
            <person name="Mitchell J.A."/>
        </authorList>
    </citation>
    <scope>NUCLEOTIDE SEQUENCE [LARGE SCALE GENOMIC DNA]</scope>
    <source>
        <strain evidence="1">ULC066bin1</strain>
    </source>
</reference>
<dbReference type="EMBL" id="QBML01000026">
    <property type="protein sequence ID" value="PZO38039.1"/>
    <property type="molecule type" value="Genomic_DNA"/>
</dbReference>
<evidence type="ECO:0000313" key="1">
    <source>
        <dbReference type="EMBL" id="PZO38039.1"/>
    </source>
</evidence>